<feature type="compositionally biased region" description="Low complexity" evidence="1">
    <location>
        <begin position="37"/>
        <end position="48"/>
    </location>
</feature>
<dbReference type="Proteomes" id="UP000247498">
    <property type="component" value="Unassembled WGS sequence"/>
</dbReference>
<accession>A0A2V0NRQ6</accession>
<dbReference type="InParanoid" id="A0A2V0NRQ6"/>
<evidence type="ECO:0000313" key="2">
    <source>
        <dbReference type="EMBL" id="GBF88250.1"/>
    </source>
</evidence>
<evidence type="ECO:0000256" key="1">
    <source>
        <dbReference type="SAM" id="MobiDB-lite"/>
    </source>
</evidence>
<feature type="region of interest" description="Disordered" evidence="1">
    <location>
        <begin position="37"/>
        <end position="71"/>
    </location>
</feature>
<dbReference type="OrthoDB" id="543952at2759"/>
<feature type="region of interest" description="Disordered" evidence="1">
    <location>
        <begin position="202"/>
        <end position="225"/>
    </location>
</feature>
<dbReference type="EMBL" id="BDRX01000004">
    <property type="protein sequence ID" value="GBF88250.1"/>
    <property type="molecule type" value="Genomic_DNA"/>
</dbReference>
<gene>
    <name evidence="2" type="ORF">Rsub_00962</name>
</gene>
<proteinExistence type="predicted"/>
<name>A0A2V0NRQ6_9CHLO</name>
<evidence type="ECO:0000313" key="3">
    <source>
        <dbReference type="Proteomes" id="UP000247498"/>
    </source>
</evidence>
<comment type="caution">
    <text evidence="2">The sequence shown here is derived from an EMBL/GenBank/DDBJ whole genome shotgun (WGS) entry which is preliminary data.</text>
</comment>
<reference evidence="2 3" key="1">
    <citation type="journal article" date="2018" name="Sci. Rep.">
        <title>Raphidocelis subcapitata (=Pseudokirchneriella subcapitata) provides an insight into genome evolution and environmental adaptations in the Sphaeropleales.</title>
        <authorList>
            <person name="Suzuki S."/>
            <person name="Yamaguchi H."/>
            <person name="Nakajima N."/>
            <person name="Kawachi M."/>
        </authorList>
    </citation>
    <scope>NUCLEOTIDE SEQUENCE [LARGE SCALE GENOMIC DNA]</scope>
    <source>
        <strain evidence="2 3">NIES-35</strain>
    </source>
</reference>
<feature type="compositionally biased region" description="Low complexity" evidence="1">
    <location>
        <begin position="208"/>
        <end position="225"/>
    </location>
</feature>
<organism evidence="2 3">
    <name type="scientific">Raphidocelis subcapitata</name>
    <dbReference type="NCBI Taxonomy" id="307507"/>
    <lineage>
        <taxon>Eukaryota</taxon>
        <taxon>Viridiplantae</taxon>
        <taxon>Chlorophyta</taxon>
        <taxon>core chlorophytes</taxon>
        <taxon>Chlorophyceae</taxon>
        <taxon>CS clade</taxon>
        <taxon>Sphaeropleales</taxon>
        <taxon>Selenastraceae</taxon>
        <taxon>Raphidocelis</taxon>
    </lineage>
</organism>
<dbReference type="AlphaFoldDB" id="A0A2V0NRQ6"/>
<sequence>MASTAMGSALRAAYATGAGPARPQAAPRSCSCATRAPMRRAGAAPAPTGSGGGGRSRARAPPPRAGGSAGAALPTPVAYQWSWDGADGPGAPPQESAFDGAHPIGDAVTVQEFGALLSAAADSAVQPSAGWMAALCAAAAPGLGALDAAAACGLLQQLAAVGYCPPGGWQGQLLGPIVAAARGGSLPPAQLAEALWSLSNLSGGGASGPQQQQQPQQQEEAAGAAGLDTAAAARELLAAAARQLPDFFGPDLAKAVCAGATLAAAAAAAAAAPGGGAPAAAAAAPGGAPAAAAAPPPPAVDAAWAAAVLAECEYQLVEFSADFGAFDLARLALGLSLLSDLGADPRSVQGPGGWPEAGQRLRDALLKAVYARTRTIEEKAAVDYALARLDAKGKRSMHYDPRWTHEELSWLPRRERDKRRILKDGWYRSQWSGWRAG</sequence>
<keyword evidence="3" id="KW-1185">Reference proteome</keyword>
<protein>
    <submittedName>
        <fullName evidence="2">Uncharacterized protein</fullName>
    </submittedName>
</protein>